<evidence type="ECO:0000259" key="2">
    <source>
        <dbReference type="Pfam" id="PF15923"/>
    </source>
</evidence>
<dbReference type="OrthoDB" id="6367651at2759"/>
<feature type="domain" description="DUF4745" evidence="2">
    <location>
        <begin position="76"/>
        <end position="199"/>
    </location>
</feature>
<dbReference type="InterPro" id="IPR031813">
    <property type="entry name" value="DUF4745"/>
</dbReference>
<keyword evidence="4" id="KW-1185">Reference proteome</keyword>
<proteinExistence type="predicted"/>
<feature type="compositionally biased region" description="Polar residues" evidence="1">
    <location>
        <begin position="423"/>
        <end position="440"/>
    </location>
</feature>
<feature type="compositionally biased region" description="Polar residues" evidence="1">
    <location>
        <begin position="53"/>
        <end position="68"/>
    </location>
</feature>
<feature type="region of interest" description="Disordered" evidence="1">
    <location>
        <begin position="44"/>
        <end position="68"/>
    </location>
</feature>
<sequence length="687" mass="76332">MHKGCQMSTTRKGGRGYNKPPPGPLTYANINRMKVFSHDANSSAMIERHGPSSEVSQNLGSSFPSPSHLNSREKLVSQVQDCSMSIAAYIQSLNTVCGAAYRLAQCLAQVDIDCGSGDVPDLGLPLSVLLKDTSELWEGIARGVGVSSTSVKNHLLLLLQEAQARQTLEHSESVRKAEITKTIRSVLSTFLNFQCQFSCVIIERFSGILQHVKEENDGLSSPGTDCNTTVNHELHRPNISPASSPHNPRSSPPQKSMQYSLISSQPFPQAMSQHLTIQPQNALLQIAQLSNKGSCHNDGSSAGEESDSRHSSGGSSSALQTPPISSWMFTPPHSSQRSNTLFPELISSRKMDLLNENMLRRWSMECSSTSEDFWRNKNYYLEPFNLMGSRRWSVPETIEYDFPCPDICDPYSCYHCNHFGSFSTGSSSRNPSLPKGNSNRISRESSCTRSPSHSRSITPDQSRRVSTVSNEELQDVIDLLSFPMCDDKHTSSCSLKSPKRDEILSHQKYADHDLESSLLNCTQLNSAGEHLDKNTTKIWSNSTENHLQGALTKNDRFFRGNYTQMSTSLWPPSENVVVLTECGGGNEKTQIIPPWSECDIGESGSKNKPNSVSKALFNMSSLASHIDVMEYQNEDYRSSQDDWPPRVRVSSFRRHSSDAPFLLPYEPQSVNLLKTRSFENISSEEHS</sequence>
<reference evidence="3 4" key="1">
    <citation type="journal article" date="2019" name="PLoS Biol.">
        <title>Sex chromosomes control vertical transmission of feminizing Wolbachia symbionts in an isopod.</title>
        <authorList>
            <person name="Becking T."/>
            <person name="Chebbi M.A."/>
            <person name="Giraud I."/>
            <person name="Moumen B."/>
            <person name="Laverre T."/>
            <person name="Caubet Y."/>
            <person name="Peccoud J."/>
            <person name="Gilbert C."/>
            <person name="Cordaux R."/>
        </authorList>
    </citation>
    <scope>NUCLEOTIDE SEQUENCE [LARGE SCALE GENOMIC DNA]</scope>
    <source>
        <strain evidence="3">ANa2</strain>
        <tissue evidence="3">Whole body excluding digestive tract and cuticle</tissue>
    </source>
</reference>
<feature type="compositionally biased region" description="Low complexity" evidence="1">
    <location>
        <begin position="444"/>
        <end position="456"/>
    </location>
</feature>
<comment type="caution">
    <text evidence="3">The sequence shown here is derived from an EMBL/GenBank/DDBJ whole genome shotgun (WGS) entry which is preliminary data.</text>
</comment>
<dbReference type="EMBL" id="SEYY01001235">
    <property type="protein sequence ID" value="KAB7505430.1"/>
    <property type="molecule type" value="Genomic_DNA"/>
</dbReference>
<dbReference type="Proteomes" id="UP000326759">
    <property type="component" value="Unassembled WGS sequence"/>
</dbReference>
<organism evidence="3 4">
    <name type="scientific">Armadillidium nasatum</name>
    <dbReference type="NCBI Taxonomy" id="96803"/>
    <lineage>
        <taxon>Eukaryota</taxon>
        <taxon>Metazoa</taxon>
        <taxon>Ecdysozoa</taxon>
        <taxon>Arthropoda</taxon>
        <taxon>Crustacea</taxon>
        <taxon>Multicrustacea</taxon>
        <taxon>Malacostraca</taxon>
        <taxon>Eumalacostraca</taxon>
        <taxon>Peracarida</taxon>
        <taxon>Isopoda</taxon>
        <taxon>Oniscidea</taxon>
        <taxon>Crinocheta</taxon>
        <taxon>Armadillidiidae</taxon>
        <taxon>Armadillidium</taxon>
    </lineage>
</organism>
<gene>
    <name evidence="3" type="ORF">Anas_00396</name>
</gene>
<feature type="compositionally biased region" description="Polar residues" evidence="1">
    <location>
        <begin position="318"/>
        <end position="339"/>
    </location>
</feature>
<feature type="compositionally biased region" description="Polar residues" evidence="1">
    <location>
        <begin position="240"/>
        <end position="259"/>
    </location>
</feature>
<feature type="compositionally biased region" description="Polar residues" evidence="1">
    <location>
        <begin position="457"/>
        <end position="469"/>
    </location>
</feature>
<evidence type="ECO:0000313" key="3">
    <source>
        <dbReference type="EMBL" id="KAB7505430.1"/>
    </source>
</evidence>
<dbReference type="AlphaFoldDB" id="A0A5N5TJ41"/>
<feature type="region of interest" description="Disordered" evidence="1">
    <location>
        <begin position="423"/>
        <end position="469"/>
    </location>
</feature>
<feature type="region of interest" description="Disordered" evidence="1">
    <location>
        <begin position="293"/>
        <end position="339"/>
    </location>
</feature>
<evidence type="ECO:0000313" key="4">
    <source>
        <dbReference type="Proteomes" id="UP000326759"/>
    </source>
</evidence>
<dbReference type="Pfam" id="PF15923">
    <property type="entry name" value="DUF4745"/>
    <property type="match status" value="1"/>
</dbReference>
<feature type="compositionally biased region" description="Polar residues" evidence="1">
    <location>
        <begin position="218"/>
        <end position="231"/>
    </location>
</feature>
<feature type="region of interest" description="Disordered" evidence="1">
    <location>
        <begin position="216"/>
        <end position="259"/>
    </location>
</feature>
<evidence type="ECO:0000256" key="1">
    <source>
        <dbReference type="SAM" id="MobiDB-lite"/>
    </source>
</evidence>
<name>A0A5N5TJ41_9CRUS</name>
<accession>A0A5N5TJ41</accession>
<feature type="compositionally biased region" description="Polar residues" evidence="1">
    <location>
        <begin position="1"/>
        <end position="11"/>
    </location>
</feature>
<protein>
    <recommendedName>
        <fullName evidence="2">DUF4745 domain-containing protein</fullName>
    </recommendedName>
</protein>
<feature type="region of interest" description="Disordered" evidence="1">
    <location>
        <begin position="1"/>
        <end position="22"/>
    </location>
</feature>